<keyword evidence="3" id="KW-1185">Reference proteome</keyword>
<dbReference type="RefSeq" id="WP_256406419.1">
    <property type="nucleotide sequence ID" value="NZ_CP187151.1"/>
</dbReference>
<evidence type="ECO:0008006" key="4">
    <source>
        <dbReference type="Google" id="ProtNLM"/>
    </source>
</evidence>
<protein>
    <recommendedName>
        <fullName evidence="4">PGF-CTERM sorting domain-containing protein</fullName>
    </recommendedName>
</protein>
<dbReference type="AlphaFoldDB" id="A0ABD6CT10"/>
<name>A0ABD6CT10_9EURY</name>
<gene>
    <name evidence="2" type="ORF">ACFSBJ_00760</name>
</gene>
<proteinExistence type="predicted"/>
<evidence type="ECO:0000313" key="3">
    <source>
        <dbReference type="Proteomes" id="UP001597075"/>
    </source>
</evidence>
<evidence type="ECO:0000313" key="2">
    <source>
        <dbReference type="EMBL" id="MFD1632280.1"/>
    </source>
</evidence>
<evidence type="ECO:0000256" key="1">
    <source>
        <dbReference type="SAM" id="MobiDB-lite"/>
    </source>
</evidence>
<dbReference type="EMBL" id="JBHUDL010000004">
    <property type="protein sequence ID" value="MFD1632280.1"/>
    <property type="molecule type" value="Genomic_DNA"/>
</dbReference>
<accession>A0ABD6CT10</accession>
<organism evidence="2 3">
    <name type="scientific">Haloplanus ruber</name>
    <dbReference type="NCBI Taxonomy" id="869892"/>
    <lineage>
        <taxon>Archaea</taxon>
        <taxon>Methanobacteriati</taxon>
        <taxon>Methanobacteriota</taxon>
        <taxon>Stenosarchaea group</taxon>
        <taxon>Halobacteria</taxon>
        <taxon>Halobacteriales</taxon>
        <taxon>Haloferacaceae</taxon>
        <taxon>Haloplanus</taxon>
    </lineage>
</organism>
<feature type="region of interest" description="Disordered" evidence="1">
    <location>
        <begin position="119"/>
        <end position="148"/>
    </location>
</feature>
<sequence>MANIPITAVEFADTWAPGTIQSVDVKIDNKETTGPAGWGPAVCPSDGIWNDAHMTDVTLRIETATGETVYEETKGECIPAERPSTAAGPNATVHFEPSISDPGEYAVVAEVQVRGGNGFDRSDRYPLTVGSGGATQPPEGGERGAGLFPGADVPVDQILSDPIGAAVDNPALAFGALLLGLIVLRPYASLGASATG</sequence>
<dbReference type="Proteomes" id="UP001597075">
    <property type="component" value="Unassembled WGS sequence"/>
</dbReference>
<reference evidence="2 3" key="1">
    <citation type="journal article" date="2019" name="Int. J. Syst. Evol. Microbiol.">
        <title>The Global Catalogue of Microorganisms (GCM) 10K type strain sequencing project: providing services to taxonomists for standard genome sequencing and annotation.</title>
        <authorList>
            <consortium name="The Broad Institute Genomics Platform"/>
            <consortium name="The Broad Institute Genome Sequencing Center for Infectious Disease"/>
            <person name="Wu L."/>
            <person name="Ma J."/>
        </authorList>
    </citation>
    <scope>NUCLEOTIDE SEQUENCE [LARGE SCALE GENOMIC DNA]</scope>
    <source>
        <strain evidence="2 3">CGMCC 1.10594</strain>
    </source>
</reference>
<comment type="caution">
    <text evidence="2">The sequence shown here is derived from an EMBL/GenBank/DDBJ whole genome shotgun (WGS) entry which is preliminary data.</text>
</comment>